<sequence>MASRRTSRNYTIEPFRMGPDQNEIGLLYLNFRAENLASAQAQAMIYLRNDAFVKDIDGVKLLRNAAEVWRWSKAKAAP</sequence>
<proteinExistence type="predicted"/>
<dbReference type="AlphaFoldDB" id="A0A1M5XSP9"/>
<dbReference type="Proteomes" id="UP000189796">
    <property type="component" value="Chromosome I"/>
</dbReference>
<reference evidence="1 2" key="1">
    <citation type="submission" date="2016-11" db="EMBL/GenBank/DDBJ databases">
        <authorList>
            <person name="Jaros S."/>
            <person name="Januszkiewicz K."/>
            <person name="Wedrychowicz H."/>
        </authorList>
    </citation>
    <scope>NUCLEOTIDE SEQUENCE [LARGE SCALE GENOMIC DNA]</scope>
    <source>
        <strain evidence="1 2">GAS138</strain>
    </source>
</reference>
<name>A0A1M5XSP9_9BRAD</name>
<protein>
    <submittedName>
        <fullName evidence="1">Uncharacterized protein</fullName>
    </submittedName>
</protein>
<gene>
    <name evidence="1" type="ORF">SAMN05443248_7569</name>
</gene>
<dbReference type="EMBL" id="LT670817">
    <property type="protein sequence ID" value="SHI02544.1"/>
    <property type="molecule type" value="Genomic_DNA"/>
</dbReference>
<organism evidence="1 2">
    <name type="scientific">Bradyrhizobium erythrophlei</name>
    <dbReference type="NCBI Taxonomy" id="1437360"/>
    <lineage>
        <taxon>Bacteria</taxon>
        <taxon>Pseudomonadati</taxon>
        <taxon>Pseudomonadota</taxon>
        <taxon>Alphaproteobacteria</taxon>
        <taxon>Hyphomicrobiales</taxon>
        <taxon>Nitrobacteraceae</taxon>
        <taxon>Bradyrhizobium</taxon>
    </lineage>
</organism>
<evidence type="ECO:0000313" key="2">
    <source>
        <dbReference type="Proteomes" id="UP000189796"/>
    </source>
</evidence>
<evidence type="ECO:0000313" key="1">
    <source>
        <dbReference type="EMBL" id="SHI02544.1"/>
    </source>
</evidence>
<accession>A0A1M5XSP9</accession>